<keyword evidence="2" id="KW-1185">Reference proteome</keyword>
<name>A0A2G8RZZ3_9APHY</name>
<proteinExistence type="predicted"/>
<evidence type="ECO:0000313" key="1">
    <source>
        <dbReference type="EMBL" id="PIL27086.1"/>
    </source>
</evidence>
<sequence>MFRLRLHARDVLSTPEPALFSKKAHSRGIPVPHLRAVYGMKRRRATSGEFAVASVPPYRSSVEAMWMYVTVKFSACAFFEFELLANRVRVRVRGAVAGDGERT</sequence>
<evidence type="ECO:0000313" key="2">
    <source>
        <dbReference type="Proteomes" id="UP000230002"/>
    </source>
</evidence>
<organism evidence="1 2">
    <name type="scientific">Ganoderma sinense ZZ0214-1</name>
    <dbReference type="NCBI Taxonomy" id="1077348"/>
    <lineage>
        <taxon>Eukaryota</taxon>
        <taxon>Fungi</taxon>
        <taxon>Dikarya</taxon>
        <taxon>Basidiomycota</taxon>
        <taxon>Agaricomycotina</taxon>
        <taxon>Agaricomycetes</taxon>
        <taxon>Polyporales</taxon>
        <taxon>Polyporaceae</taxon>
        <taxon>Ganoderma</taxon>
    </lineage>
</organism>
<comment type="caution">
    <text evidence="1">The sequence shown here is derived from an EMBL/GenBank/DDBJ whole genome shotgun (WGS) entry which is preliminary data.</text>
</comment>
<dbReference type="Proteomes" id="UP000230002">
    <property type="component" value="Unassembled WGS sequence"/>
</dbReference>
<protein>
    <submittedName>
        <fullName evidence="1">Uncharacterized protein</fullName>
    </submittedName>
</protein>
<dbReference type="AlphaFoldDB" id="A0A2G8RZZ3"/>
<accession>A0A2G8RZZ3</accession>
<dbReference type="EMBL" id="AYKW01000034">
    <property type="protein sequence ID" value="PIL27086.1"/>
    <property type="molecule type" value="Genomic_DNA"/>
</dbReference>
<reference evidence="1 2" key="1">
    <citation type="journal article" date="2015" name="Sci. Rep.">
        <title>Chromosome-level genome map provides insights into diverse defense mechanisms in the medicinal fungus Ganoderma sinense.</title>
        <authorList>
            <person name="Zhu Y."/>
            <person name="Xu J."/>
            <person name="Sun C."/>
            <person name="Zhou S."/>
            <person name="Xu H."/>
            <person name="Nelson D.R."/>
            <person name="Qian J."/>
            <person name="Song J."/>
            <person name="Luo H."/>
            <person name="Xiang L."/>
            <person name="Li Y."/>
            <person name="Xu Z."/>
            <person name="Ji A."/>
            <person name="Wang L."/>
            <person name="Lu S."/>
            <person name="Hayward A."/>
            <person name="Sun W."/>
            <person name="Li X."/>
            <person name="Schwartz D.C."/>
            <person name="Wang Y."/>
            <person name="Chen S."/>
        </authorList>
    </citation>
    <scope>NUCLEOTIDE SEQUENCE [LARGE SCALE GENOMIC DNA]</scope>
    <source>
        <strain evidence="1 2">ZZ0214-1</strain>
    </source>
</reference>
<gene>
    <name evidence="1" type="ORF">GSI_10225</name>
</gene>